<keyword evidence="9 10" id="KW-0472">Membrane</keyword>
<feature type="transmembrane region" description="Helical" evidence="10">
    <location>
        <begin position="513"/>
        <end position="533"/>
    </location>
</feature>
<comment type="similarity">
    <text evidence="3 10">Belongs to the ALG6/ALG8 glucosyltransferase family.</text>
</comment>
<dbReference type="UniPathway" id="UPA00378"/>
<sequence>MAQTPSKASHTPRKKRRSSGAALNSDNGALIQDGSLQYPAFPLAAFLLPAKGTVSQWVSVPLILMAVGLFRWALGFWGYSGRAKPPMHGDFEAQRHWMELTTNLPVSHWYFYDLQWWGLDYPPLTAYHSWILGTIGNYINKDWFALYTSRGLDDHSLKIYMRATVLISEYVTLIPAAIVCVRRLSRLSGVSSWEASIALTALLMQPATLLIDHGHFQYNTVMLGFIVSTIAGILRGHPARSCLYFVAALGFKQMALFYAPVVFAYLLGICIFPRINVIRFLAIALCTIASFAVLYLPFLLGVAYDSKRRIPLPSDHEIPPLLSALPFEISRQSYIYPLALQLAQSIHRIFPFSRGLFEDKVANIWCAIHSSGLHKLTRYDSSLLSRAALLVTLAAITPSCFILFIKPKRALVPWAFSSCAWGFFLCSYQVHEKNVLLPLLPMTLLLASERGLKPDLRAWIGFANILGTWTLYPLLQRDELRVPYFVLNLLWAWLLGLPPTSLSAYFGQQGSSLSLLTKVIHLSFYLGMIAWHIGEAYVPPPDRMPDLWVVGNAVAGAAGFGICYLWCTWNLILKSGLFGSSTLEAPTKKTQ</sequence>
<feature type="transmembrane region" description="Helical" evidence="10">
    <location>
        <begin position="193"/>
        <end position="211"/>
    </location>
</feature>
<dbReference type="OrthoDB" id="5589195at2759"/>
<feature type="transmembrane region" description="Helical" evidence="10">
    <location>
        <begin position="159"/>
        <end position="181"/>
    </location>
</feature>
<dbReference type="GO" id="GO:0005789">
    <property type="term" value="C:endoplasmic reticulum membrane"/>
    <property type="evidence" value="ECO:0007669"/>
    <property type="project" value="UniProtKB-SubCell"/>
</dbReference>
<evidence type="ECO:0000313" key="12">
    <source>
        <dbReference type="EMBL" id="KAF2218835.1"/>
    </source>
</evidence>
<comment type="subcellular location">
    <subcellularLocation>
        <location evidence="1 10">Endoplasmic reticulum membrane</location>
        <topology evidence="1 10">Multi-pass membrane protein</topology>
    </subcellularLocation>
</comment>
<dbReference type="AlphaFoldDB" id="A0A6A6FZG5"/>
<keyword evidence="7 10" id="KW-0256">Endoplasmic reticulum</keyword>
<dbReference type="PANTHER" id="PTHR12413">
    <property type="entry name" value="DOLICHYL GLYCOSYLTRANSFERASE"/>
    <property type="match status" value="1"/>
</dbReference>
<dbReference type="Proteomes" id="UP000799538">
    <property type="component" value="Unassembled WGS sequence"/>
</dbReference>
<evidence type="ECO:0000256" key="1">
    <source>
        <dbReference type="ARBA" id="ARBA00004477"/>
    </source>
</evidence>
<feature type="transmembrane region" description="Helical" evidence="10">
    <location>
        <begin position="553"/>
        <end position="573"/>
    </location>
</feature>
<evidence type="ECO:0000256" key="2">
    <source>
        <dbReference type="ARBA" id="ARBA00004922"/>
    </source>
</evidence>
<keyword evidence="13" id="KW-1185">Reference proteome</keyword>
<name>A0A6A6FZG5_9PEZI</name>
<accession>A0A6A6FZG5</accession>
<dbReference type="PANTHER" id="PTHR12413:SF1">
    <property type="entry name" value="DOLICHYL PYROPHOSPHATE MAN9GLCNAC2 ALPHA-1,3-GLUCOSYLTRANSFERASE"/>
    <property type="match status" value="1"/>
</dbReference>
<dbReference type="InterPro" id="IPR004856">
    <property type="entry name" value="Glyco_trans_ALG6/ALG8"/>
</dbReference>
<protein>
    <recommendedName>
        <fullName evidence="10">Alpha-1,3-glucosyltransferase</fullName>
        <ecNumber evidence="10">2.4.1.-</ecNumber>
    </recommendedName>
</protein>
<dbReference type="EC" id="2.4.1.-" evidence="10"/>
<feature type="transmembrane region" description="Helical" evidence="10">
    <location>
        <begin position="217"/>
        <end position="234"/>
    </location>
</feature>
<dbReference type="EMBL" id="ML992527">
    <property type="protein sequence ID" value="KAF2218835.1"/>
    <property type="molecule type" value="Genomic_DNA"/>
</dbReference>
<feature type="transmembrane region" description="Helical" evidence="10">
    <location>
        <begin position="484"/>
        <end position="506"/>
    </location>
</feature>
<gene>
    <name evidence="12" type="ORF">BDZ85DRAFT_269689</name>
</gene>
<evidence type="ECO:0000256" key="9">
    <source>
        <dbReference type="ARBA" id="ARBA00023136"/>
    </source>
</evidence>
<feature type="transmembrane region" description="Helical" evidence="10">
    <location>
        <begin position="456"/>
        <end position="472"/>
    </location>
</feature>
<evidence type="ECO:0000256" key="5">
    <source>
        <dbReference type="ARBA" id="ARBA00022679"/>
    </source>
</evidence>
<keyword evidence="8 10" id="KW-1133">Transmembrane helix</keyword>
<evidence type="ECO:0000256" key="4">
    <source>
        <dbReference type="ARBA" id="ARBA00022676"/>
    </source>
</evidence>
<evidence type="ECO:0000256" key="11">
    <source>
        <dbReference type="SAM" id="MobiDB-lite"/>
    </source>
</evidence>
<evidence type="ECO:0000313" key="13">
    <source>
        <dbReference type="Proteomes" id="UP000799538"/>
    </source>
</evidence>
<reference evidence="13" key="1">
    <citation type="journal article" date="2020" name="Stud. Mycol.">
        <title>101 Dothideomycetes genomes: A test case for predicting lifestyles and emergence of pathogens.</title>
        <authorList>
            <person name="Haridas S."/>
            <person name="Albert R."/>
            <person name="Binder M."/>
            <person name="Bloem J."/>
            <person name="LaButti K."/>
            <person name="Salamov A."/>
            <person name="Andreopoulos B."/>
            <person name="Baker S."/>
            <person name="Barry K."/>
            <person name="Bills G."/>
            <person name="Bluhm B."/>
            <person name="Cannon C."/>
            <person name="Castanera R."/>
            <person name="Culley D."/>
            <person name="Daum C."/>
            <person name="Ezra D."/>
            <person name="Gonzalez J."/>
            <person name="Henrissat B."/>
            <person name="Kuo A."/>
            <person name="Liang C."/>
            <person name="Lipzen A."/>
            <person name="Lutzoni F."/>
            <person name="Magnuson J."/>
            <person name="Mondo S."/>
            <person name="Nolan M."/>
            <person name="Ohm R."/>
            <person name="Pangilinan J."/>
            <person name="Park H.-J."/>
            <person name="Ramirez L."/>
            <person name="Alfaro M."/>
            <person name="Sun H."/>
            <person name="Tritt A."/>
            <person name="Yoshinaga Y."/>
            <person name="Zwiers L.-H."/>
            <person name="Turgeon B."/>
            <person name="Goodwin S."/>
            <person name="Spatafora J."/>
            <person name="Crous P."/>
            <person name="Grigoriev I."/>
        </authorList>
    </citation>
    <scope>NUCLEOTIDE SEQUENCE [LARGE SCALE GENOMIC DNA]</scope>
    <source>
        <strain evidence="13">CECT 20119</strain>
    </source>
</reference>
<feature type="region of interest" description="Disordered" evidence="11">
    <location>
        <begin position="1"/>
        <end position="24"/>
    </location>
</feature>
<keyword evidence="4 10" id="KW-0328">Glycosyltransferase</keyword>
<dbReference type="GO" id="GO:0042281">
    <property type="term" value="F:dolichyl pyrophosphate Man9GlcNAc2 alpha-1,3-glucosyltransferase activity"/>
    <property type="evidence" value="ECO:0007669"/>
    <property type="project" value="TreeGrafter"/>
</dbReference>
<evidence type="ECO:0000256" key="10">
    <source>
        <dbReference type="RuleBase" id="RU363110"/>
    </source>
</evidence>
<comment type="pathway">
    <text evidence="2 10">Protein modification; protein glycosylation.</text>
</comment>
<evidence type="ECO:0000256" key="7">
    <source>
        <dbReference type="ARBA" id="ARBA00022824"/>
    </source>
</evidence>
<feature type="transmembrane region" description="Helical" evidence="10">
    <location>
        <begin position="281"/>
        <end position="304"/>
    </location>
</feature>
<keyword evidence="6 10" id="KW-0812">Transmembrane</keyword>
<feature type="transmembrane region" description="Helical" evidence="10">
    <location>
        <begin position="255"/>
        <end position="275"/>
    </location>
</feature>
<proteinExistence type="inferred from homology"/>
<feature type="transmembrane region" description="Helical" evidence="10">
    <location>
        <begin position="383"/>
        <end position="405"/>
    </location>
</feature>
<evidence type="ECO:0000256" key="6">
    <source>
        <dbReference type="ARBA" id="ARBA00022692"/>
    </source>
</evidence>
<evidence type="ECO:0000256" key="8">
    <source>
        <dbReference type="ARBA" id="ARBA00022989"/>
    </source>
</evidence>
<dbReference type="Pfam" id="PF03155">
    <property type="entry name" value="Alg6_Alg8"/>
    <property type="match status" value="2"/>
</dbReference>
<feature type="transmembrane region" description="Helical" evidence="10">
    <location>
        <begin position="57"/>
        <end position="79"/>
    </location>
</feature>
<keyword evidence="5 10" id="KW-0808">Transferase</keyword>
<organism evidence="12 13">
    <name type="scientific">Elsinoe ampelina</name>
    <dbReference type="NCBI Taxonomy" id="302913"/>
    <lineage>
        <taxon>Eukaryota</taxon>
        <taxon>Fungi</taxon>
        <taxon>Dikarya</taxon>
        <taxon>Ascomycota</taxon>
        <taxon>Pezizomycotina</taxon>
        <taxon>Dothideomycetes</taxon>
        <taxon>Dothideomycetidae</taxon>
        <taxon>Myriangiales</taxon>
        <taxon>Elsinoaceae</taxon>
        <taxon>Elsinoe</taxon>
    </lineage>
</organism>
<evidence type="ECO:0000256" key="3">
    <source>
        <dbReference type="ARBA" id="ARBA00008715"/>
    </source>
</evidence>